<keyword evidence="6" id="KW-0620">Polyamine biosynthesis</keyword>
<accession>A0A2T5RPM5</accession>
<evidence type="ECO:0000313" key="11">
    <source>
        <dbReference type="EMBL" id="PTW01775.1"/>
    </source>
</evidence>
<sequence length="132" mass="14978">MLKINNDFIGRHVILEINECNNKKMKDRETIEQIITEAALTAGTEIKEVIFKKVNNQSIIGVVMTAETNLTIHICPEIAYAAVNLFTYNKRVDPFAAVDLITEKFEAEITKVDEIKRANIKENKLGSLIHFC</sequence>
<evidence type="ECO:0000256" key="10">
    <source>
        <dbReference type="ARBA" id="ARBA00023317"/>
    </source>
</evidence>
<dbReference type="Proteomes" id="UP000244089">
    <property type="component" value="Unassembled WGS sequence"/>
</dbReference>
<evidence type="ECO:0000256" key="1">
    <source>
        <dbReference type="ARBA" id="ARBA00001928"/>
    </source>
</evidence>
<dbReference type="GO" id="GO:0004014">
    <property type="term" value="F:adenosylmethionine decarboxylase activity"/>
    <property type="evidence" value="ECO:0007669"/>
    <property type="project" value="InterPro"/>
</dbReference>
<keyword evidence="9" id="KW-0704">Schiff base</keyword>
<reference evidence="11 12" key="1">
    <citation type="submission" date="2018-04" db="EMBL/GenBank/DDBJ databases">
        <title>Subsurface microbial communities from deep shales in Ohio and West Virginia, USA.</title>
        <authorList>
            <person name="Wrighton K."/>
        </authorList>
    </citation>
    <scope>NUCLEOTIDE SEQUENCE [LARGE SCALE GENOMIC DNA]</scope>
    <source>
        <strain evidence="11 12">WC1</strain>
    </source>
</reference>
<evidence type="ECO:0000256" key="3">
    <source>
        <dbReference type="ARBA" id="ARBA00022793"/>
    </source>
</evidence>
<evidence type="ECO:0000256" key="9">
    <source>
        <dbReference type="ARBA" id="ARBA00023270"/>
    </source>
</evidence>
<keyword evidence="10" id="KW-0670">Pyruvate</keyword>
<evidence type="ECO:0000256" key="2">
    <source>
        <dbReference type="ARBA" id="ARBA00022691"/>
    </source>
</evidence>
<evidence type="ECO:0000256" key="8">
    <source>
        <dbReference type="ARBA" id="ARBA00023239"/>
    </source>
</evidence>
<evidence type="ECO:0000256" key="7">
    <source>
        <dbReference type="ARBA" id="ARBA00023145"/>
    </source>
</evidence>
<comment type="caution">
    <text evidence="11">The sequence shown here is derived from an EMBL/GenBank/DDBJ whole genome shotgun (WGS) entry which is preliminary data.</text>
</comment>
<protein>
    <submittedName>
        <fullName evidence="11">Adenosylmethionine decarboxylase proenzyme</fullName>
    </submittedName>
</protein>
<organism evidence="11 12">
    <name type="scientific">Halanaerobium saccharolyticum</name>
    <dbReference type="NCBI Taxonomy" id="43595"/>
    <lineage>
        <taxon>Bacteria</taxon>
        <taxon>Bacillati</taxon>
        <taxon>Bacillota</taxon>
        <taxon>Clostridia</taxon>
        <taxon>Halanaerobiales</taxon>
        <taxon>Halanaerobiaceae</taxon>
        <taxon>Halanaerobium</taxon>
    </lineage>
</organism>
<dbReference type="SUPFAM" id="SSF56276">
    <property type="entry name" value="S-adenosylmethionine decarboxylase"/>
    <property type="match status" value="1"/>
</dbReference>
<keyword evidence="4" id="KW-0068">Autocatalytic cleavage</keyword>
<keyword evidence="7" id="KW-0865">Zymogen</keyword>
<dbReference type="GO" id="GO:0008295">
    <property type="term" value="P:spermidine biosynthetic process"/>
    <property type="evidence" value="ECO:0007669"/>
    <property type="project" value="UniProtKB-KW"/>
</dbReference>
<dbReference type="OrthoDB" id="9793120at2"/>
<dbReference type="RefSeq" id="WP_108138523.1">
    <property type="nucleotide sequence ID" value="NZ_QAXS01000004.1"/>
</dbReference>
<dbReference type="InterPro" id="IPR017716">
    <property type="entry name" value="S-AdoMet_deCOase_pro-enz"/>
</dbReference>
<evidence type="ECO:0000256" key="5">
    <source>
        <dbReference type="ARBA" id="ARBA00023066"/>
    </source>
</evidence>
<keyword evidence="5" id="KW-0745">Spermidine biosynthesis</keyword>
<comment type="cofactor">
    <cofactor evidence="1">
        <name>pyruvate</name>
        <dbReference type="ChEBI" id="CHEBI:15361"/>
    </cofactor>
</comment>
<name>A0A2T5RPM5_9FIRM</name>
<gene>
    <name evidence="11" type="ORF">C8C76_104129</name>
</gene>
<dbReference type="InterPro" id="IPR016067">
    <property type="entry name" value="S-AdoMet_deCO2ase_core"/>
</dbReference>
<dbReference type="PANTHER" id="PTHR33866">
    <property type="entry name" value="S-ADENOSYLMETHIONINE DECARBOXYLASE PROENZYME"/>
    <property type="match status" value="1"/>
</dbReference>
<dbReference type="GO" id="GO:0005829">
    <property type="term" value="C:cytosol"/>
    <property type="evidence" value="ECO:0007669"/>
    <property type="project" value="TreeGrafter"/>
</dbReference>
<dbReference type="Pfam" id="PF02675">
    <property type="entry name" value="AdoMet_dc"/>
    <property type="match status" value="1"/>
</dbReference>
<evidence type="ECO:0000256" key="6">
    <source>
        <dbReference type="ARBA" id="ARBA00023115"/>
    </source>
</evidence>
<dbReference type="Gene3D" id="3.60.90.10">
    <property type="entry name" value="S-adenosylmethionine decarboxylase"/>
    <property type="match status" value="1"/>
</dbReference>
<dbReference type="InterPro" id="IPR003826">
    <property type="entry name" value="AdoMetDC_fam_prok"/>
</dbReference>
<dbReference type="AlphaFoldDB" id="A0A2T5RPM5"/>
<dbReference type="PANTHER" id="PTHR33866:SF2">
    <property type="entry name" value="S-ADENOSYLMETHIONINE DECARBOXYLASE PROENZYME"/>
    <property type="match status" value="1"/>
</dbReference>
<dbReference type="NCBIfam" id="TIGR03330">
    <property type="entry name" value="SAM_DCase_Bsu"/>
    <property type="match status" value="1"/>
</dbReference>
<proteinExistence type="predicted"/>
<dbReference type="EMBL" id="QAXS01000004">
    <property type="protein sequence ID" value="PTW01775.1"/>
    <property type="molecule type" value="Genomic_DNA"/>
</dbReference>
<keyword evidence="2" id="KW-0949">S-adenosyl-L-methionine</keyword>
<evidence type="ECO:0000313" key="12">
    <source>
        <dbReference type="Proteomes" id="UP000244089"/>
    </source>
</evidence>
<keyword evidence="3" id="KW-0210">Decarboxylase</keyword>
<keyword evidence="8" id="KW-0456">Lyase</keyword>
<evidence type="ECO:0000256" key="4">
    <source>
        <dbReference type="ARBA" id="ARBA00022813"/>
    </source>
</evidence>